<gene>
    <name evidence="5" type="ORF">I5677_13005</name>
</gene>
<dbReference type="GO" id="GO:0005524">
    <property type="term" value="F:ATP binding"/>
    <property type="evidence" value="ECO:0007669"/>
    <property type="project" value="UniProtKB-KW"/>
</dbReference>
<dbReference type="Pfam" id="PF00005">
    <property type="entry name" value="ABC_tran"/>
    <property type="match status" value="1"/>
</dbReference>
<keyword evidence="2" id="KW-0547">Nucleotide-binding</keyword>
<sequence>MINVRDLGVNYGNELALNNIDLDIPGNRTCAIIGPSGCGKTTLLYTIAGLLKPSAGKVLINDEEVQGARRETGVILQNGGLFPWKTVWDNVSLGLKVRKFDKSAINQKVAAILEELGILEHRNKYPTQLSAGQKQRVAIARALVLEPDLLLMDEASSALDAINRELIQNLILKLYKKNPITMVLVTHSIEEAVFLGQTIVIMKQAKINHKINNPYFGDEDIRSKSDYYNVCREVRELLRGEDEEQ</sequence>
<dbReference type="GO" id="GO:0016887">
    <property type="term" value="F:ATP hydrolysis activity"/>
    <property type="evidence" value="ECO:0007669"/>
    <property type="project" value="InterPro"/>
</dbReference>
<evidence type="ECO:0000256" key="1">
    <source>
        <dbReference type="ARBA" id="ARBA00022448"/>
    </source>
</evidence>
<dbReference type="PROSITE" id="PS00211">
    <property type="entry name" value="ABC_TRANSPORTER_1"/>
    <property type="match status" value="1"/>
</dbReference>
<keyword evidence="3 5" id="KW-0067">ATP-binding</keyword>
<accession>A0A8J7KWV5</accession>
<dbReference type="Gene3D" id="3.40.50.300">
    <property type="entry name" value="P-loop containing nucleotide triphosphate hydrolases"/>
    <property type="match status" value="1"/>
</dbReference>
<dbReference type="PANTHER" id="PTHR42781">
    <property type="entry name" value="SPERMIDINE/PUTRESCINE IMPORT ATP-BINDING PROTEIN POTA"/>
    <property type="match status" value="1"/>
</dbReference>
<dbReference type="InterPro" id="IPR027417">
    <property type="entry name" value="P-loop_NTPase"/>
</dbReference>
<dbReference type="InterPro" id="IPR050093">
    <property type="entry name" value="ABC_SmlMolc_Importer"/>
</dbReference>
<keyword evidence="6" id="KW-1185">Reference proteome</keyword>
<dbReference type="RefSeq" id="WP_197662059.1">
    <property type="nucleotide sequence ID" value="NZ_JAEAGR010000014.1"/>
</dbReference>
<evidence type="ECO:0000313" key="6">
    <source>
        <dbReference type="Proteomes" id="UP000623269"/>
    </source>
</evidence>
<dbReference type="InterPro" id="IPR003439">
    <property type="entry name" value="ABC_transporter-like_ATP-bd"/>
</dbReference>
<dbReference type="CDD" id="cd03293">
    <property type="entry name" value="ABC_NrtD_SsuB_transporters"/>
    <property type="match status" value="1"/>
</dbReference>
<evidence type="ECO:0000256" key="2">
    <source>
        <dbReference type="ARBA" id="ARBA00022741"/>
    </source>
</evidence>
<comment type="caution">
    <text evidence="5">The sequence shown here is derived from an EMBL/GenBank/DDBJ whole genome shotgun (WGS) entry which is preliminary data.</text>
</comment>
<dbReference type="Proteomes" id="UP000623269">
    <property type="component" value="Unassembled WGS sequence"/>
</dbReference>
<dbReference type="InterPro" id="IPR017871">
    <property type="entry name" value="ABC_transporter-like_CS"/>
</dbReference>
<reference evidence="5" key="1">
    <citation type="submission" date="2020-12" db="EMBL/GenBank/DDBJ databases">
        <title>M. sibirica DSM 26468T genome.</title>
        <authorList>
            <person name="Thieme N."/>
            <person name="Rettenmaier R."/>
            <person name="Zverlov V."/>
            <person name="Liebl W."/>
        </authorList>
    </citation>
    <scope>NUCLEOTIDE SEQUENCE</scope>
    <source>
        <strain evidence="5">DSM 26468</strain>
    </source>
</reference>
<keyword evidence="1" id="KW-0813">Transport</keyword>
<organism evidence="5 6">
    <name type="scientific">Mobilitalea sibirica</name>
    <dbReference type="NCBI Taxonomy" id="1462919"/>
    <lineage>
        <taxon>Bacteria</taxon>
        <taxon>Bacillati</taxon>
        <taxon>Bacillota</taxon>
        <taxon>Clostridia</taxon>
        <taxon>Lachnospirales</taxon>
        <taxon>Lachnospiraceae</taxon>
        <taxon>Mobilitalea</taxon>
    </lineage>
</organism>
<dbReference type="EMBL" id="JAEAGR010000014">
    <property type="protein sequence ID" value="MBH1941815.1"/>
    <property type="molecule type" value="Genomic_DNA"/>
</dbReference>
<feature type="domain" description="ABC transporter" evidence="4">
    <location>
        <begin position="2"/>
        <end position="229"/>
    </location>
</feature>
<protein>
    <submittedName>
        <fullName evidence="5">ABC transporter ATP-binding protein</fullName>
    </submittedName>
</protein>
<dbReference type="SUPFAM" id="SSF52540">
    <property type="entry name" value="P-loop containing nucleoside triphosphate hydrolases"/>
    <property type="match status" value="1"/>
</dbReference>
<proteinExistence type="predicted"/>
<dbReference type="SMART" id="SM00382">
    <property type="entry name" value="AAA"/>
    <property type="match status" value="1"/>
</dbReference>
<evidence type="ECO:0000313" key="5">
    <source>
        <dbReference type="EMBL" id="MBH1941815.1"/>
    </source>
</evidence>
<evidence type="ECO:0000256" key="3">
    <source>
        <dbReference type="ARBA" id="ARBA00022840"/>
    </source>
</evidence>
<dbReference type="PROSITE" id="PS50893">
    <property type="entry name" value="ABC_TRANSPORTER_2"/>
    <property type="match status" value="1"/>
</dbReference>
<dbReference type="AlphaFoldDB" id="A0A8J7KWV5"/>
<name>A0A8J7KWV5_9FIRM</name>
<dbReference type="InterPro" id="IPR003593">
    <property type="entry name" value="AAA+_ATPase"/>
</dbReference>
<dbReference type="PANTHER" id="PTHR42781:SF9">
    <property type="entry name" value="AMINO ACID ABC TRANSPORTER, ATP-BINDING PROTEIN-RELATED"/>
    <property type="match status" value="1"/>
</dbReference>
<evidence type="ECO:0000259" key="4">
    <source>
        <dbReference type="PROSITE" id="PS50893"/>
    </source>
</evidence>